<dbReference type="OrthoDB" id="200501at2157"/>
<evidence type="ECO:0000256" key="2">
    <source>
        <dbReference type="ARBA" id="ARBA00023002"/>
    </source>
</evidence>
<proteinExistence type="inferred from homology"/>
<gene>
    <name evidence="6" type="ORF">SAMN04489842_0782</name>
</gene>
<evidence type="ECO:0000256" key="1">
    <source>
        <dbReference type="ARBA" id="ARBA00007637"/>
    </source>
</evidence>
<evidence type="ECO:0000313" key="6">
    <source>
        <dbReference type="EMBL" id="SDQ42108.1"/>
    </source>
</evidence>
<keyword evidence="7" id="KW-1185">Reference proteome</keyword>
<dbReference type="Pfam" id="PF01370">
    <property type="entry name" value="Epimerase"/>
    <property type="match status" value="1"/>
</dbReference>
<feature type="region of interest" description="Disordered" evidence="4">
    <location>
        <begin position="276"/>
        <end position="296"/>
    </location>
</feature>
<evidence type="ECO:0000256" key="4">
    <source>
        <dbReference type="SAM" id="MobiDB-lite"/>
    </source>
</evidence>
<accession>A0A1H1AQR1</accession>
<dbReference type="InterPro" id="IPR003560">
    <property type="entry name" value="DHB_DH"/>
</dbReference>
<dbReference type="Gene3D" id="3.40.50.720">
    <property type="entry name" value="NAD(P)-binding Rossmann-like Domain"/>
    <property type="match status" value="1"/>
</dbReference>
<evidence type="ECO:0000313" key="7">
    <source>
        <dbReference type="Proteomes" id="UP000198848"/>
    </source>
</evidence>
<dbReference type="EMBL" id="FNLC01000001">
    <property type="protein sequence ID" value="SDQ42108.1"/>
    <property type="molecule type" value="Genomic_DNA"/>
</dbReference>
<dbReference type="InterPro" id="IPR001509">
    <property type="entry name" value="Epimerase_deHydtase"/>
</dbReference>
<protein>
    <submittedName>
        <fullName evidence="6">Nucleoside-diphosphate-sugar epimerase</fullName>
    </submittedName>
</protein>
<dbReference type="GO" id="GO:0019290">
    <property type="term" value="P:siderophore biosynthetic process"/>
    <property type="evidence" value="ECO:0007669"/>
    <property type="project" value="InterPro"/>
</dbReference>
<dbReference type="GO" id="GO:0008667">
    <property type="term" value="F:2,3-dihydro-2,3-dihydroxybenzoate dehydrogenase activity"/>
    <property type="evidence" value="ECO:0007669"/>
    <property type="project" value="InterPro"/>
</dbReference>
<dbReference type="RefSeq" id="WP_090377623.1">
    <property type="nucleotide sequence ID" value="NZ_FNLC01000001.1"/>
</dbReference>
<keyword evidence="2" id="KW-0560">Oxidoreductase</keyword>
<sequence>MKLVVTGATGGVGSWIVDHFADEGHDVLGLDLERPSSERENATFLAADLTDQGQAWETVLEHDPDAMVHAAGIPRMGERTGTETFLTNVETTYHVFEAAGRTGADVVWTSSESLYGMPFAAEPFLPDYLPIDEDHPMRPEDGYGTSKLVGEELAAKTVRKHDVSVVSIRPSWVQYPGEYVATDESEAFDPATAEPAGHFWSYVDVRDVVSIVDAALEADVDGHEAYHAMAAENYLGRPTAETIEAVFGDLPEECALEGDQSAFSTAKARRDLNWEPAHSWREAETESVEGPAFLEK</sequence>
<keyword evidence="3" id="KW-0520">NAD</keyword>
<evidence type="ECO:0000259" key="5">
    <source>
        <dbReference type="Pfam" id="PF01370"/>
    </source>
</evidence>
<comment type="similarity">
    <text evidence="1">Belongs to the NAD(P)-dependent epimerase/dehydratase family.</text>
</comment>
<feature type="domain" description="NAD-dependent epimerase/dehydratase" evidence="5">
    <location>
        <begin position="4"/>
        <end position="219"/>
    </location>
</feature>
<name>A0A1H1AQR1_NATTX</name>
<reference evidence="7" key="1">
    <citation type="submission" date="2016-10" db="EMBL/GenBank/DDBJ databases">
        <authorList>
            <person name="Varghese N."/>
            <person name="Submissions S."/>
        </authorList>
    </citation>
    <scope>NUCLEOTIDE SEQUENCE [LARGE SCALE GENOMIC DNA]</scope>
    <source>
        <strain evidence="7">DSM 24767</strain>
    </source>
</reference>
<dbReference type="SUPFAM" id="SSF51735">
    <property type="entry name" value="NAD(P)-binding Rossmann-fold domains"/>
    <property type="match status" value="1"/>
</dbReference>
<dbReference type="Proteomes" id="UP000198848">
    <property type="component" value="Unassembled WGS sequence"/>
</dbReference>
<dbReference type="PANTHER" id="PTHR43103">
    <property type="entry name" value="NUCLEOSIDE-DIPHOSPHATE-SUGAR EPIMERASE"/>
    <property type="match status" value="1"/>
</dbReference>
<dbReference type="PRINTS" id="PR01397">
    <property type="entry name" value="DHBDHDRGNASE"/>
</dbReference>
<evidence type="ECO:0000256" key="3">
    <source>
        <dbReference type="ARBA" id="ARBA00023027"/>
    </source>
</evidence>
<dbReference type="AlphaFoldDB" id="A0A1H1AQR1"/>
<organism evidence="6 7">
    <name type="scientific">Natronobacterium texcoconense</name>
    <dbReference type="NCBI Taxonomy" id="1095778"/>
    <lineage>
        <taxon>Archaea</taxon>
        <taxon>Methanobacteriati</taxon>
        <taxon>Methanobacteriota</taxon>
        <taxon>Stenosarchaea group</taxon>
        <taxon>Halobacteria</taxon>
        <taxon>Halobacteriales</taxon>
        <taxon>Natrialbaceae</taxon>
        <taxon>Natronobacterium</taxon>
    </lineage>
</organism>
<dbReference type="CDD" id="cd08946">
    <property type="entry name" value="SDR_e"/>
    <property type="match status" value="1"/>
</dbReference>
<dbReference type="PANTHER" id="PTHR43103:SF5">
    <property type="entry name" value="4-EPIMERASE, PUTATIVE (AFU_ORTHOLOGUE AFUA_7G00360)-RELATED"/>
    <property type="match status" value="1"/>
</dbReference>
<dbReference type="InterPro" id="IPR036291">
    <property type="entry name" value="NAD(P)-bd_dom_sf"/>
</dbReference>
<dbReference type="STRING" id="1095778.SAMN04489842_0782"/>